<keyword evidence="4" id="KW-0564">Palmitate</keyword>
<dbReference type="Pfam" id="PF05818">
    <property type="entry name" value="TraT"/>
    <property type="match status" value="1"/>
</dbReference>
<evidence type="ECO:0000313" key="7">
    <source>
        <dbReference type="EMBL" id="ETO18495.1"/>
    </source>
</evidence>
<dbReference type="PIRSF" id="PIRSF002859">
    <property type="entry name" value="Lipo_traT"/>
    <property type="match status" value="1"/>
</dbReference>
<feature type="chain" id="PRO_5004975662" evidence="6">
    <location>
        <begin position="25"/>
        <end position="240"/>
    </location>
</feature>
<accession>X6MZK4</accession>
<organism evidence="7 8">
    <name type="scientific">Reticulomyxa filosa</name>
    <dbReference type="NCBI Taxonomy" id="46433"/>
    <lineage>
        <taxon>Eukaryota</taxon>
        <taxon>Sar</taxon>
        <taxon>Rhizaria</taxon>
        <taxon>Retaria</taxon>
        <taxon>Foraminifera</taxon>
        <taxon>Monothalamids</taxon>
        <taxon>Reticulomyxidae</taxon>
        <taxon>Reticulomyxa</taxon>
    </lineage>
</organism>
<gene>
    <name evidence="7" type="ORF">RFI_18771</name>
</gene>
<evidence type="ECO:0000256" key="2">
    <source>
        <dbReference type="ARBA" id="ARBA00022729"/>
    </source>
</evidence>
<name>X6MZK4_RETFI</name>
<keyword evidence="2 6" id="KW-0732">Signal</keyword>
<reference evidence="7 8" key="1">
    <citation type="journal article" date="2013" name="Curr. Biol.">
        <title>The Genome of the Foraminiferan Reticulomyxa filosa.</title>
        <authorList>
            <person name="Glockner G."/>
            <person name="Hulsmann N."/>
            <person name="Schleicher M."/>
            <person name="Noegel A.A."/>
            <person name="Eichinger L."/>
            <person name="Gallinger C."/>
            <person name="Pawlowski J."/>
            <person name="Sierra R."/>
            <person name="Euteneuer U."/>
            <person name="Pillet L."/>
            <person name="Moustafa A."/>
            <person name="Platzer M."/>
            <person name="Groth M."/>
            <person name="Szafranski K."/>
            <person name="Schliwa M."/>
        </authorList>
    </citation>
    <scope>NUCLEOTIDE SEQUENCE [LARGE SCALE GENOMIC DNA]</scope>
</reference>
<dbReference type="OrthoDB" id="10581466at2759"/>
<proteinExistence type="predicted"/>
<keyword evidence="5 7" id="KW-0449">Lipoprotein</keyword>
<evidence type="ECO:0000256" key="6">
    <source>
        <dbReference type="SAM" id="SignalP"/>
    </source>
</evidence>
<evidence type="ECO:0000256" key="1">
    <source>
        <dbReference type="ARBA" id="ARBA00004459"/>
    </source>
</evidence>
<dbReference type="EMBL" id="ASPP01014832">
    <property type="protein sequence ID" value="ETO18495.1"/>
    <property type="molecule type" value="Genomic_DNA"/>
</dbReference>
<evidence type="ECO:0000256" key="4">
    <source>
        <dbReference type="ARBA" id="ARBA00023139"/>
    </source>
</evidence>
<comment type="caution">
    <text evidence="7">The sequence shown here is derived from an EMBL/GenBank/DDBJ whole genome shotgun (WGS) entry which is preliminary data.</text>
</comment>
<protein>
    <submittedName>
        <fullName evidence="7">Lipoprotein YlpA</fullName>
    </submittedName>
</protein>
<evidence type="ECO:0000256" key="3">
    <source>
        <dbReference type="ARBA" id="ARBA00023136"/>
    </source>
</evidence>
<sequence length="240" mass="25482">MGEYKVFKVLVVVVLCICLSGCGATQKLIKHGNLEVETKMSDTEEKKIALLQIKNTTDKKGLEIEGSIKEVIKGKGYKITNNPNEAQVMIQVNILQAGKVQGADPFTALAGGYGGTFEGIGTGVMLGGAVGGSGCDMLGLGLAGGIAGTIIDAAVEVVKYSMITDLQISEKASSDIVTESSKAKLKQGTSGYKKSKWEEKSNWKRYQTRIISVAEQVNLKFEEAEGELTKGLIQSISGLL</sequence>
<comment type="subcellular location">
    <subcellularLocation>
        <location evidence="1">Cell outer membrane</location>
        <topology evidence="1">Lipid-anchor</topology>
    </subcellularLocation>
</comment>
<dbReference type="GO" id="GO:0019867">
    <property type="term" value="C:outer membrane"/>
    <property type="evidence" value="ECO:0007669"/>
    <property type="project" value="InterPro"/>
</dbReference>
<evidence type="ECO:0000313" key="8">
    <source>
        <dbReference type="Proteomes" id="UP000023152"/>
    </source>
</evidence>
<dbReference type="InterPro" id="IPR008874">
    <property type="entry name" value="TraT_complement-R"/>
</dbReference>
<feature type="signal peptide" evidence="6">
    <location>
        <begin position="1"/>
        <end position="24"/>
    </location>
</feature>
<evidence type="ECO:0000256" key="5">
    <source>
        <dbReference type="ARBA" id="ARBA00023288"/>
    </source>
</evidence>
<dbReference type="Proteomes" id="UP000023152">
    <property type="component" value="Unassembled WGS sequence"/>
</dbReference>
<keyword evidence="3" id="KW-0472">Membrane</keyword>
<dbReference type="AlphaFoldDB" id="X6MZK4"/>
<keyword evidence="8" id="KW-1185">Reference proteome</keyword>